<feature type="region of interest" description="Disordered" evidence="2">
    <location>
        <begin position="1"/>
        <end position="35"/>
    </location>
</feature>
<feature type="coiled-coil region" evidence="1">
    <location>
        <begin position="98"/>
        <end position="125"/>
    </location>
</feature>
<proteinExistence type="predicted"/>
<dbReference type="EMBL" id="MWWY01000020">
    <property type="protein sequence ID" value="OZG64639.1"/>
    <property type="molecule type" value="Genomic_DNA"/>
</dbReference>
<sequence length="178" mass="19061">MSNRARTVRSGDMRSNAVPSTSRRPQSVTASPRPQLHVVSDTGKQRNAVTGGLTRLVVWTRSRSTSLFHIVIAALFLAATLVGALVLRTQMVENSFEAASVQANITQLTQDVEEDQAKLDALEASLPDKAEQLGMVLQQGSLSIDLNGYKPAESSNTASHNSNKTNEATNSEKAGEGQ</sequence>
<feature type="region of interest" description="Disordered" evidence="2">
    <location>
        <begin position="147"/>
        <end position="178"/>
    </location>
</feature>
<keyword evidence="1" id="KW-0175">Coiled coil</keyword>
<evidence type="ECO:0000256" key="1">
    <source>
        <dbReference type="SAM" id="Coils"/>
    </source>
</evidence>
<keyword evidence="3" id="KW-0812">Transmembrane</keyword>
<keyword evidence="3" id="KW-1133">Transmembrane helix</keyword>
<keyword evidence="5" id="KW-1185">Reference proteome</keyword>
<name>A0A261FZN2_9BIFI</name>
<keyword evidence="3" id="KW-0472">Membrane</keyword>
<dbReference type="AlphaFoldDB" id="A0A261FZN2"/>
<evidence type="ECO:0000313" key="4">
    <source>
        <dbReference type="EMBL" id="OZG64639.1"/>
    </source>
</evidence>
<feature type="transmembrane region" description="Helical" evidence="3">
    <location>
        <begin position="67"/>
        <end position="87"/>
    </location>
</feature>
<reference evidence="4 5" key="1">
    <citation type="journal article" date="2017" name="BMC Genomics">
        <title>Comparative genomic and phylogenomic analyses of the Bifidobacteriaceae family.</title>
        <authorList>
            <person name="Lugli G.A."/>
            <person name="Milani C."/>
            <person name="Turroni F."/>
            <person name="Duranti S."/>
            <person name="Mancabelli L."/>
            <person name="Mangifesta M."/>
            <person name="Ferrario C."/>
            <person name="Modesto M."/>
            <person name="Mattarelli P."/>
            <person name="Jiri K."/>
            <person name="van Sinderen D."/>
            <person name="Ventura M."/>
        </authorList>
    </citation>
    <scope>NUCLEOTIDE SEQUENCE [LARGE SCALE GENOMIC DNA]</scope>
    <source>
        <strain evidence="4 5">DSM 100202</strain>
    </source>
</reference>
<dbReference type="Proteomes" id="UP000216074">
    <property type="component" value="Unassembled WGS sequence"/>
</dbReference>
<evidence type="ECO:0000256" key="3">
    <source>
        <dbReference type="SAM" id="Phobius"/>
    </source>
</evidence>
<organism evidence="4 5">
    <name type="scientific">Bifidobacterium hapali</name>
    <dbReference type="NCBI Taxonomy" id="1630172"/>
    <lineage>
        <taxon>Bacteria</taxon>
        <taxon>Bacillati</taxon>
        <taxon>Actinomycetota</taxon>
        <taxon>Actinomycetes</taxon>
        <taxon>Bifidobacteriales</taxon>
        <taxon>Bifidobacteriaceae</taxon>
        <taxon>Bifidobacterium</taxon>
    </lineage>
</organism>
<comment type="caution">
    <text evidence="4">The sequence shown here is derived from an EMBL/GenBank/DDBJ whole genome shotgun (WGS) entry which is preliminary data.</text>
</comment>
<feature type="compositionally biased region" description="Polar residues" evidence="2">
    <location>
        <begin position="17"/>
        <end position="32"/>
    </location>
</feature>
<gene>
    <name evidence="4" type="ORF">BHAP_0869</name>
</gene>
<feature type="compositionally biased region" description="Polar residues" evidence="2">
    <location>
        <begin position="153"/>
        <end position="172"/>
    </location>
</feature>
<evidence type="ECO:0000256" key="2">
    <source>
        <dbReference type="SAM" id="MobiDB-lite"/>
    </source>
</evidence>
<protein>
    <submittedName>
        <fullName evidence="4">Uncharacterized protein</fullName>
    </submittedName>
</protein>
<accession>A0A261FZN2</accession>
<evidence type="ECO:0000313" key="5">
    <source>
        <dbReference type="Proteomes" id="UP000216074"/>
    </source>
</evidence>